<organism evidence="2 3">
    <name type="scientific">Rozella allomycis (strain CSF55)</name>
    <dbReference type="NCBI Taxonomy" id="988480"/>
    <lineage>
        <taxon>Eukaryota</taxon>
        <taxon>Fungi</taxon>
        <taxon>Fungi incertae sedis</taxon>
        <taxon>Cryptomycota</taxon>
        <taxon>Cryptomycota incertae sedis</taxon>
        <taxon>Rozella</taxon>
    </lineage>
</organism>
<sequence length="367" mass="41604">MAAINDIPQKPAIAILGGVGFVGRNLVHYLVSLNLCSDIYVIDKALPSMSFLSKEHQNSFSKIKFKQLNLCNPNACQEFFSNNNIDVIVNLAAETKYGQSESKGYWASLEISVKLFIEVSTGQVYDPDKKPSKENSKLKPWTFIARYKLQVENLLEQTENLPWIILRPAIIYGPGDLTGISNTLSLNTKVPRLTCGAVYKELKQKMEFLWTKDLKINTVHVNDVARAIFHVIHNGKRNEIYNLVDHANTDQENVNSCIRDIFKIETGFHGSLISNMAKLSLTSVVDEANDKHMKPWSTILTRADISYSPITPYLDKELLSNNSLCLDGTKIEQTGFEYEKNTLSRELILESLQYFVDQNLFPDYLIK</sequence>
<dbReference type="PANTHER" id="PTHR43245">
    <property type="entry name" value="BIFUNCTIONAL POLYMYXIN RESISTANCE PROTEIN ARNA"/>
    <property type="match status" value="1"/>
</dbReference>
<dbReference type="EMBL" id="KE561300">
    <property type="protein sequence ID" value="EPZ31117.1"/>
    <property type="molecule type" value="Genomic_DNA"/>
</dbReference>
<protein>
    <submittedName>
        <fullName evidence="2">NAD(P)-binding domain-containing protein</fullName>
    </submittedName>
</protein>
<dbReference type="OrthoDB" id="16464at2759"/>
<dbReference type="SUPFAM" id="SSF51735">
    <property type="entry name" value="NAD(P)-binding Rossmann-fold domains"/>
    <property type="match status" value="1"/>
</dbReference>
<proteinExistence type="predicted"/>
<keyword evidence="3" id="KW-1185">Reference proteome</keyword>
<dbReference type="InterPro" id="IPR050177">
    <property type="entry name" value="Lipid_A_modif_metabolic_enz"/>
</dbReference>
<feature type="domain" description="NAD-dependent epimerase/dehydratase" evidence="1">
    <location>
        <begin position="13"/>
        <end position="243"/>
    </location>
</feature>
<dbReference type="Gene3D" id="3.40.50.720">
    <property type="entry name" value="NAD(P)-binding Rossmann-like Domain"/>
    <property type="match status" value="1"/>
</dbReference>
<evidence type="ECO:0000313" key="3">
    <source>
        <dbReference type="Proteomes" id="UP000030755"/>
    </source>
</evidence>
<dbReference type="OMA" id="NTIWIED"/>
<accession>A0A075ARJ2</accession>
<dbReference type="InterPro" id="IPR001509">
    <property type="entry name" value="Epimerase_deHydtase"/>
</dbReference>
<evidence type="ECO:0000259" key="1">
    <source>
        <dbReference type="Pfam" id="PF01370"/>
    </source>
</evidence>
<name>A0A075ARJ2_ROZAC</name>
<dbReference type="PANTHER" id="PTHR43245:SF11">
    <property type="entry name" value="LD23561P"/>
    <property type="match status" value="1"/>
</dbReference>
<gene>
    <name evidence="2" type="ORF">O9G_001028</name>
</gene>
<evidence type="ECO:0000313" key="2">
    <source>
        <dbReference type="EMBL" id="EPZ31117.1"/>
    </source>
</evidence>
<dbReference type="AlphaFoldDB" id="A0A075ARJ2"/>
<dbReference type="Pfam" id="PF01370">
    <property type="entry name" value="Epimerase"/>
    <property type="match status" value="1"/>
</dbReference>
<dbReference type="HOGENOM" id="CLU_045030_1_0_1"/>
<dbReference type="InterPro" id="IPR036291">
    <property type="entry name" value="NAD(P)-bd_dom_sf"/>
</dbReference>
<dbReference type="Proteomes" id="UP000030755">
    <property type="component" value="Unassembled WGS sequence"/>
</dbReference>
<reference evidence="2 3" key="1">
    <citation type="journal article" date="2013" name="Curr. Biol.">
        <title>Shared signatures of parasitism and phylogenomics unite Cryptomycota and microsporidia.</title>
        <authorList>
            <person name="James T.Y."/>
            <person name="Pelin A."/>
            <person name="Bonen L."/>
            <person name="Ahrendt S."/>
            <person name="Sain D."/>
            <person name="Corradi N."/>
            <person name="Stajich J.E."/>
        </authorList>
    </citation>
    <scope>NUCLEOTIDE SEQUENCE [LARGE SCALE GENOMIC DNA]</scope>
    <source>
        <strain evidence="2 3">CSF55</strain>
    </source>
</reference>
<dbReference type="STRING" id="988480.A0A075ARJ2"/>